<name>A0ACB6R934_9PLEO</name>
<comment type="caution">
    <text evidence="1">The sequence shown here is derived from an EMBL/GenBank/DDBJ whole genome shotgun (WGS) entry which is preliminary data.</text>
</comment>
<accession>A0ACB6R934</accession>
<keyword evidence="2" id="KW-1185">Reference proteome</keyword>
<organism evidence="1 2">
    <name type="scientific">Lindgomyces ingoldianus</name>
    <dbReference type="NCBI Taxonomy" id="673940"/>
    <lineage>
        <taxon>Eukaryota</taxon>
        <taxon>Fungi</taxon>
        <taxon>Dikarya</taxon>
        <taxon>Ascomycota</taxon>
        <taxon>Pezizomycotina</taxon>
        <taxon>Dothideomycetes</taxon>
        <taxon>Pleosporomycetidae</taxon>
        <taxon>Pleosporales</taxon>
        <taxon>Lindgomycetaceae</taxon>
        <taxon>Lindgomyces</taxon>
    </lineage>
</organism>
<gene>
    <name evidence="1" type="ORF">BDR25DRAFT_349946</name>
</gene>
<protein>
    <submittedName>
        <fullName evidence="1">Uncharacterized protein</fullName>
    </submittedName>
</protein>
<evidence type="ECO:0000313" key="1">
    <source>
        <dbReference type="EMBL" id="KAF2475661.1"/>
    </source>
</evidence>
<reference evidence="1" key="1">
    <citation type="journal article" date="2020" name="Stud. Mycol.">
        <title>101 Dothideomycetes genomes: a test case for predicting lifestyles and emergence of pathogens.</title>
        <authorList>
            <person name="Haridas S."/>
            <person name="Albert R."/>
            <person name="Binder M."/>
            <person name="Bloem J."/>
            <person name="Labutti K."/>
            <person name="Salamov A."/>
            <person name="Andreopoulos B."/>
            <person name="Baker S."/>
            <person name="Barry K."/>
            <person name="Bills G."/>
            <person name="Bluhm B."/>
            <person name="Cannon C."/>
            <person name="Castanera R."/>
            <person name="Culley D."/>
            <person name="Daum C."/>
            <person name="Ezra D."/>
            <person name="Gonzalez J."/>
            <person name="Henrissat B."/>
            <person name="Kuo A."/>
            <person name="Liang C."/>
            <person name="Lipzen A."/>
            <person name="Lutzoni F."/>
            <person name="Magnuson J."/>
            <person name="Mondo S."/>
            <person name="Nolan M."/>
            <person name="Ohm R."/>
            <person name="Pangilinan J."/>
            <person name="Park H.-J."/>
            <person name="Ramirez L."/>
            <person name="Alfaro M."/>
            <person name="Sun H."/>
            <person name="Tritt A."/>
            <person name="Yoshinaga Y."/>
            <person name="Zwiers L.-H."/>
            <person name="Turgeon B."/>
            <person name="Goodwin S."/>
            <person name="Spatafora J."/>
            <person name="Crous P."/>
            <person name="Grigoriev I."/>
        </authorList>
    </citation>
    <scope>NUCLEOTIDE SEQUENCE</scope>
    <source>
        <strain evidence="1">ATCC 200398</strain>
    </source>
</reference>
<proteinExistence type="predicted"/>
<dbReference type="EMBL" id="MU003495">
    <property type="protein sequence ID" value="KAF2475661.1"/>
    <property type="molecule type" value="Genomic_DNA"/>
</dbReference>
<evidence type="ECO:0000313" key="2">
    <source>
        <dbReference type="Proteomes" id="UP000799755"/>
    </source>
</evidence>
<dbReference type="Proteomes" id="UP000799755">
    <property type="component" value="Unassembled WGS sequence"/>
</dbReference>
<sequence length="1151" mass="128659">MRPETEGFVCLSSVGCNSVLSLELIAAGREHQGPPCFAEAHGSAQAPVRELTASRPRESRPDLSLHECCCRNGYERCLQRADGSQRGDGALRPSLAMLRRLLDSNVKKEPCSWRKGPRQSATGRVPAAPATQQGPVRLHFGKALPSDPHHAARQLLLIGSLYLTTMLCRGNPITTATATGPCVQSSTTQLPADDPFPAWLFIEDAATELMPSTDAINCCLMHQPRLPTPDVSSIHTFSMIGRDSLKTTSPTLPLHTCVAVRILVLTPTLPQPQNISRWHASPNTIHEPSSLSFIYSVLSEPRLASPFHLELSFSTASCFKSSLRGILSPAFSRMVQEEVFTCTRGPKWDLQVLALLCPLILRTNLGCYEIISLPRRWLHCPSLFSYQRRVPCRLPPTNVFIAGYSHSSSALFLELENHLQLSRPVRESVCLHQWSVKNISWHREGVRNPVPICRRTVHRFLSVSIPDAVHVSSSELAPIMDRQAGNSVCKIRHRELVLFSLGALSQNGFYKGTCKGMARSLAHETTALVLGPTIPNTLEANHLAGLPRQILLRTSLPEDKATSIIHLQTKHRFPLLGPALEVANCRSAQKVSISPIAYPTTRKDDVADDYGEAPKHYALCLSGLRDLQPHERPSLSRRKAMAAIKDMVLVNMKHGAAQSMEEQYQVNHQTTLTIITGFLQEPTSSKPLNTQQQQQQQHQHNNTPSLATHTQSQTSIQYKGIGILIRTLPNPTRQRLLSSGEFCAEKAKTFLLSHSHNVDMIIYFASNPAPPTSRVAQKWLRSFRILFWCHRVTWRAACGVRILLSRFSLPSLERAIMCWLVFWERTGTIDAGLCAMVQCSTGCPEATWNDDTACFCVQVSPRAFHDMLFTRHMNCRPLCQISWTIAYFLLSPLPNRRHQSSRYPFHSYSETLAAFQAMPWPTSLSCSIFQESSPFEPLSTPHISLIPVTLLWAHTLVADLAFSPTYPGYSEACFNITSFGPGMRSDHCTVMSLEDILRVYYTLKNGIIGLVVLEGNTKPFFGKGNLAKSLSMSSVFAIISSIGFELIARSPRVIKSVSVRRVERVKYQPEVDKAHVFYRRIYSYYCGFRGYMRFDRIIHLLISSQKVLDHVKPQGFCETYWGREEIAHENTEAPNPFLTLAPSLAFLPPLQ</sequence>